<dbReference type="EMBL" id="OAOP01000001">
    <property type="protein sequence ID" value="SNX66805.1"/>
    <property type="molecule type" value="Genomic_DNA"/>
</dbReference>
<dbReference type="PRINTS" id="PR00080">
    <property type="entry name" value="SDRFAMILY"/>
</dbReference>
<protein>
    <submittedName>
        <fullName evidence="4">Short-subunit dehydrogenase</fullName>
    </submittedName>
</protein>
<dbReference type="InterPro" id="IPR036291">
    <property type="entry name" value="NAD(P)-bd_dom_sf"/>
</dbReference>
<evidence type="ECO:0000256" key="1">
    <source>
        <dbReference type="ARBA" id="ARBA00006484"/>
    </source>
</evidence>
<dbReference type="PRINTS" id="PR00081">
    <property type="entry name" value="GDHRDH"/>
</dbReference>
<dbReference type="SUPFAM" id="SSF51735">
    <property type="entry name" value="NAD(P)-binding Rossmann-fold domains"/>
    <property type="match status" value="1"/>
</dbReference>
<keyword evidence="2" id="KW-0560">Oxidoreductase</keyword>
<dbReference type="Gene3D" id="3.40.50.720">
    <property type="entry name" value="NAD(P)-binding Rossmann-like Domain"/>
    <property type="match status" value="1"/>
</dbReference>
<dbReference type="GO" id="GO:0016491">
    <property type="term" value="F:oxidoreductase activity"/>
    <property type="evidence" value="ECO:0007669"/>
    <property type="project" value="UniProtKB-KW"/>
</dbReference>
<sequence length="280" mass="31066">MKSKTAVVTGSSGGFGLLISLELALRGFYVVATMRNIEKGSELINKAKEMSLEQYIKLIELDVTREDSILTCKSYLEESCGSIDILVNNAGYAGAGFAEEVSIQEFRKQFETNVFGVMSVTQAILPLMRRKKAGKIINMSSISGKIGFPGLSPYSASKHALEGYSESLRLELRDFGIDVVLVEPGSFKTNIWTTGKQVAESSLNQNSPYFKMMERIEAHLHKASPRYGNPIDVARLIGDIAENPKPKLRYQIGKGVKATLALKAILPWWIWEKLLLKQLK</sequence>
<dbReference type="PANTHER" id="PTHR43976">
    <property type="entry name" value="SHORT CHAIN DEHYDROGENASE"/>
    <property type="match status" value="1"/>
</dbReference>
<gene>
    <name evidence="4" type="ORF">SAMN05877753_101116</name>
</gene>
<dbReference type="InterPro" id="IPR051911">
    <property type="entry name" value="SDR_oxidoreductase"/>
</dbReference>
<dbReference type="PROSITE" id="PS00061">
    <property type="entry name" value="ADH_SHORT"/>
    <property type="match status" value="1"/>
</dbReference>
<keyword evidence="5" id="KW-1185">Reference proteome</keyword>
<accession>A0A285CHI5</accession>
<organism evidence="4 5">
    <name type="scientific">Bacillus oleivorans</name>
    <dbReference type="NCBI Taxonomy" id="1448271"/>
    <lineage>
        <taxon>Bacteria</taxon>
        <taxon>Bacillati</taxon>
        <taxon>Bacillota</taxon>
        <taxon>Bacilli</taxon>
        <taxon>Bacillales</taxon>
        <taxon>Bacillaceae</taxon>
        <taxon>Bacillus</taxon>
    </lineage>
</organism>
<evidence type="ECO:0000313" key="4">
    <source>
        <dbReference type="EMBL" id="SNX66805.1"/>
    </source>
</evidence>
<reference evidence="4 5" key="1">
    <citation type="submission" date="2017-08" db="EMBL/GenBank/DDBJ databases">
        <authorList>
            <person name="de Groot N.N."/>
        </authorList>
    </citation>
    <scope>NUCLEOTIDE SEQUENCE [LARGE SCALE GENOMIC DNA]</scope>
    <source>
        <strain evidence="4 5">JC228</strain>
    </source>
</reference>
<dbReference type="CDD" id="cd05374">
    <property type="entry name" value="17beta-HSD-like_SDR_c"/>
    <property type="match status" value="1"/>
</dbReference>
<dbReference type="Pfam" id="PF00106">
    <property type="entry name" value="adh_short"/>
    <property type="match status" value="1"/>
</dbReference>
<dbReference type="InterPro" id="IPR020904">
    <property type="entry name" value="Sc_DH/Rdtase_CS"/>
</dbReference>
<proteinExistence type="inferred from homology"/>
<dbReference type="OrthoDB" id="9775296at2"/>
<dbReference type="RefSeq" id="WP_097156656.1">
    <property type="nucleotide sequence ID" value="NZ_JBEPMQ010000016.1"/>
</dbReference>
<dbReference type="NCBIfam" id="NF005372">
    <property type="entry name" value="PRK06914.1"/>
    <property type="match status" value="1"/>
</dbReference>
<evidence type="ECO:0000313" key="5">
    <source>
        <dbReference type="Proteomes" id="UP000219546"/>
    </source>
</evidence>
<name>A0A285CHI5_9BACI</name>
<dbReference type="Proteomes" id="UP000219546">
    <property type="component" value="Unassembled WGS sequence"/>
</dbReference>
<dbReference type="InterPro" id="IPR002347">
    <property type="entry name" value="SDR_fam"/>
</dbReference>
<dbReference type="AlphaFoldDB" id="A0A285CHI5"/>
<evidence type="ECO:0000256" key="3">
    <source>
        <dbReference type="RuleBase" id="RU000363"/>
    </source>
</evidence>
<evidence type="ECO:0000256" key="2">
    <source>
        <dbReference type="ARBA" id="ARBA00023002"/>
    </source>
</evidence>
<dbReference type="PANTHER" id="PTHR43976:SF16">
    <property type="entry name" value="SHORT-CHAIN DEHYDROGENASE_REDUCTASE FAMILY PROTEIN"/>
    <property type="match status" value="1"/>
</dbReference>
<comment type="similarity">
    <text evidence="1 3">Belongs to the short-chain dehydrogenases/reductases (SDR) family.</text>
</comment>